<evidence type="ECO:0000259" key="2">
    <source>
        <dbReference type="Pfam" id="PF02371"/>
    </source>
</evidence>
<reference evidence="3" key="1">
    <citation type="submission" date="2022-08" db="EMBL/GenBank/DDBJ databases">
        <title>Alicyclobacillus fastidiosus DSM 17978, complete genome.</title>
        <authorList>
            <person name="Wang Q."/>
            <person name="Cai R."/>
            <person name="Wang Z."/>
        </authorList>
    </citation>
    <scope>NUCLEOTIDE SEQUENCE</scope>
    <source>
        <strain evidence="3">DSM 17978</strain>
    </source>
</reference>
<dbReference type="PANTHER" id="PTHR33055">
    <property type="entry name" value="TRANSPOSASE FOR INSERTION SEQUENCE ELEMENT IS1111A"/>
    <property type="match status" value="1"/>
</dbReference>
<gene>
    <name evidence="3" type="ORF">NZD89_05305</name>
</gene>
<organism evidence="3 4">
    <name type="scientific">Alicyclobacillus fastidiosus</name>
    <dbReference type="NCBI Taxonomy" id="392011"/>
    <lineage>
        <taxon>Bacteria</taxon>
        <taxon>Bacillati</taxon>
        <taxon>Bacillota</taxon>
        <taxon>Bacilli</taxon>
        <taxon>Bacillales</taxon>
        <taxon>Alicyclobacillaceae</taxon>
        <taxon>Alicyclobacillus</taxon>
    </lineage>
</organism>
<keyword evidence="4" id="KW-1185">Reference proteome</keyword>
<dbReference type="NCBIfam" id="NF033542">
    <property type="entry name" value="transpos_IS110"/>
    <property type="match status" value="1"/>
</dbReference>
<dbReference type="EMBL" id="CP104067">
    <property type="protein sequence ID" value="WAH42847.1"/>
    <property type="molecule type" value="Genomic_DNA"/>
</dbReference>
<evidence type="ECO:0000259" key="1">
    <source>
        <dbReference type="Pfam" id="PF01548"/>
    </source>
</evidence>
<dbReference type="Proteomes" id="UP001164761">
    <property type="component" value="Chromosome"/>
</dbReference>
<dbReference type="InterPro" id="IPR003346">
    <property type="entry name" value="Transposase_20"/>
</dbReference>
<dbReference type="RefSeq" id="WP_268006720.1">
    <property type="nucleotide sequence ID" value="NZ_BSUT01000001.1"/>
</dbReference>
<protein>
    <submittedName>
        <fullName evidence="3">IS110 family transposase</fullName>
    </submittedName>
</protein>
<dbReference type="Pfam" id="PF01548">
    <property type="entry name" value="DEDD_Tnp_IS110"/>
    <property type="match status" value="1"/>
</dbReference>
<sequence length="373" mass="42820">MKTTTKFVGLDVSKEKIAVAVADEGRKDSRFVGMIPHTVEAIRNLVRQLGDEDVQLEFCYEAGPTGYGLYRLLHAMDLSCTVIAPSLIPIRQGDRVKTDKRDALRLAQLFRAGELTSVFVPSEENESLRDLVRAREDAIEDRLRARHQLSKFLLRHDRRPQTKLRAWGKMYERWLDGLSWTDRREQVVFQEYRHHLQEIDGRVSRLEAAIHLEATESERAPVIQALQTLRGEVEATSLVAEIGEFKRFRNPKQLMAYAGLVPREYSSGSSRWQGGITKTGNSHLRRVLGEAAWCYRYKPAVKRAIKKRQEGQSPKVQDIAWRAQDRLHRKYTRMVSRGKHHNVAVTSVSRELLGFIWAIACEVENAMETSQAM</sequence>
<dbReference type="InterPro" id="IPR047650">
    <property type="entry name" value="Transpos_IS110"/>
</dbReference>
<evidence type="ECO:0000313" key="3">
    <source>
        <dbReference type="EMBL" id="WAH42847.1"/>
    </source>
</evidence>
<feature type="domain" description="Transposase IS116/IS110/IS902 C-terminal" evidence="2">
    <location>
        <begin position="231"/>
        <end position="299"/>
    </location>
</feature>
<feature type="domain" description="Transposase IS110-like N-terminal" evidence="1">
    <location>
        <begin position="8"/>
        <end position="154"/>
    </location>
</feature>
<accession>A0ABY6ZK25</accession>
<dbReference type="InterPro" id="IPR002525">
    <property type="entry name" value="Transp_IS110-like_N"/>
</dbReference>
<name>A0ABY6ZK25_9BACL</name>
<proteinExistence type="predicted"/>
<dbReference type="Pfam" id="PF02371">
    <property type="entry name" value="Transposase_20"/>
    <property type="match status" value="1"/>
</dbReference>
<dbReference type="PANTHER" id="PTHR33055:SF13">
    <property type="entry name" value="TRANSPOSASE"/>
    <property type="match status" value="1"/>
</dbReference>
<evidence type="ECO:0000313" key="4">
    <source>
        <dbReference type="Proteomes" id="UP001164761"/>
    </source>
</evidence>